<evidence type="ECO:0000313" key="9">
    <source>
        <dbReference type="Proteomes" id="UP000073494"/>
    </source>
</evidence>
<dbReference type="Pfam" id="PF18655">
    <property type="entry name" value="SHIRT"/>
    <property type="match status" value="2"/>
</dbReference>
<feature type="transmembrane region" description="Helical" evidence="6">
    <location>
        <begin position="193"/>
        <end position="211"/>
    </location>
</feature>
<keyword evidence="4" id="KW-0572">Peptidoglycan-anchor</keyword>
<feature type="domain" description="Gram-positive cocci surface proteins LPxTG" evidence="7">
    <location>
        <begin position="183"/>
        <end position="219"/>
    </location>
</feature>
<dbReference type="Proteomes" id="UP000073494">
    <property type="component" value="Unassembled WGS sequence"/>
</dbReference>
<organism evidence="8 9">
    <name type="scientific">Streptococcus suis</name>
    <dbReference type="NCBI Taxonomy" id="1307"/>
    <lineage>
        <taxon>Bacteria</taxon>
        <taxon>Bacillati</taxon>
        <taxon>Bacillota</taxon>
        <taxon>Bacilli</taxon>
        <taxon>Lactobacillales</taxon>
        <taxon>Streptococcaceae</taxon>
        <taxon>Streptococcus</taxon>
    </lineage>
</organism>
<keyword evidence="2" id="KW-0964">Secreted</keyword>
<keyword evidence="3" id="KW-0732">Signal</keyword>
<evidence type="ECO:0000256" key="1">
    <source>
        <dbReference type="ARBA" id="ARBA00022512"/>
    </source>
</evidence>
<evidence type="ECO:0000256" key="2">
    <source>
        <dbReference type="ARBA" id="ARBA00022525"/>
    </source>
</evidence>
<dbReference type="EMBL" id="FIHD01000074">
    <property type="protein sequence ID" value="CYV21278.1"/>
    <property type="molecule type" value="Genomic_DNA"/>
</dbReference>
<gene>
    <name evidence="8" type="ORF">ERS132416_02330</name>
</gene>
<dbReference type="AlphaFoldDB" id="A0A0Z8HQ81"/>
<evidence type="ECO:0000256" key="4">
    <source>
        <dbReference type="ARBA" id="ARBA00023088"/>
    </source>
</evidence>
<evidence type="ECO:0000313" key="8">
    <source>
        <dbReference type="EMBL" id="CYV21278.1"/>
    </source>
</evidence>
<evidence type="ECO:0000256" key="5">
    <source>
        <dbReference type="SAM" id="MobiDB-lite"/>
    </source>
</evidence>
<dbReference type="InterPro" id="IPR041030">
    <property type="entry name" value="SHIRT"/>
</dbReference>
<dbReference type="NCBIfam" id="TIGR01167">
    <property type="entry name" value="LPXTG_anchor"/>
    <property type="match status" value="1"/>
</dbReference>
<evidence type="ECO:0000256" key="3">
    <source>
        <dbReference type="ARBA" id="ARBA00022729"/>
    </source>
</evidence>
<name>A0A0Z8HQ81_STRSU</name>
<sequence>MKDLLPSGFDTKFDETVEPKQPTETTVKVSDGTWTFTKYDADSKVVDEAEEKFVGTWTFTPSETPEEKPAKVVHEFVSGTPGKELPQEVKDLLPPDFDTKFDETVEPKQPTKITVEVSDGTWTLTEYDADSKVVDEAEEKFVGTWTFTPKKPGGNTPGGNTPGTPTPPTGTITVTPKAGPSQLPNTGEASTSPLYGVLSLVTGLAGLFGLVKKKKEEDQ</sequence>
<protein>
    <submittedName>
        <fullName evidence="8">Cell wall surface anchor family protein</fullName>
    </submittedName>
</protein>
<dbReference type="Pfam" id="PF00746">
    <property type="entry name" value="Gram_pos_anchor"/>
    <property type="match status" value="1"/>
</dbReference>
<reference evidence="8 9" key="1">
    <citation type="submission" date="2016-02" db="EMBL/GenBank/DDBJ databases">
        <authorList>
            <consortium name="Pathogen Informatics"/>
        </authorList>
    </citation>
    <scope>NUCLEOTIDE SEQUENCE [LARGE SCALE GENOMIC DNA]</scope>
    <source>
        <strain evidence="8 9">LSS54</strain>
    </source>
</reference>
<keyword evidence="6" id="KW-0472">Membrane</keyword>
<evidence type="ECO:0000256" key="6">
    <source>
        <dbReference type="SAM" id="Phobius"/>
    </source>
</evidence>
<keyword evidence="6" id="KW-1133">Transmembrane helix</keyword>
<dbReference type="PROSITE" id="PS50847">
    <property type="entry name" value="GRAM_POS_ANCHORING"/>
    <property type="match status" value="1"/>
</dbReference>
<feature type="region of interest" description="Disordered" evidence="5">
    <location>
        <begin position="145"/>
        <end position="189"/>
    </location>
</feature>
<evidence type="ECO:0000259" key="7">
    <source>
        <dbReference type="PROSITE" id="PS50847"/>
    </source>
</evidence>
<accession>A0A0Z8HQ81</accession>
<keyword evidence="1" id="KW-0134">Cell wall</keyword>
<keyword evidence="6" id="KW-0812">Transmembrane</keyword>
<dbReference type="InterPro" id="IPR019931">
    <property type="entry name" value="LPXTG_anchor"/>
</dbReference>
<proteinExistence type="predicted"/>